<evidence type="ECO:0000313" key="3">
    <source>
        <dbReference type="Proteomes" id="UP000531594"/>
    </source>
</evidence>
<name>A0A7X0HWI1_9BACI</name>
<sequence>MTQSRHRRIKIPQTAKKPAVGGRQFQNGDGLEEVIDSF</sequence>
<accession>A0A7X0HWI1</accession>
<dbReference type="Proteomes" id="UP000531594">
    <property type="component" value="Unassembled WGS sequence"/>
</dbReference>
<evidence type="ECO:0000313" key="2">
    <source>
        <dbReference type="EMBL" id="MBB6447212.1"/>
    </source>
</evidence>
<reference evidence="2 3" key="1">
    <citation type="submission" date="2020-08" db="EMBL/GenBank/DDBJ databases">
        <title>Genomic Encyclopedia of Type Strains, Phase IV (KMG-IV): sequencing the most valuable type-strain genomes for metagenomic binning, comparative biology and taxonomic classification.</title>
        <authorList>
            <person name="Goeker M."/>
        </authorList>
    </citation>
    <scope>NUCLEOTIDE SEQUENCE [LARGE SCALE GENOMIC DNA]</scope>
    <source>
        <strain evidence="2 3">DSM 5391</strain>
    </source>
</reference>
<evidence type="ECO:0000256" key="1">
    <source>
        <dbReference type="SAM" id="MobiDB-lite"/>
    </source>
</evidence>
<feature type="compositionally biased region" description="Basic residues" evidence="1">
    <location>
        <begin position="1"/>
        <end position="10"/>
    </location>
</feature>
<gene>
    <name evidence="2" type="ORF">HNR53_003891</name>
</gene>
<dbReference type="EMBL" id="JACHGK010000018">
    <property type="protein sequence ID" value="MBB6447212.1"/>
    <property type="molecule type" value="Genomic_DNA"/>
</dbReference>
<dbReference type="AlphaFoldDB" id="A0A7X0HWI1"/>
<feature type="region of interest" description="Disordered" evidence="1">
    <location>
        <begin position="1"/>
        <end position="38"/>
    </location>
</feature>
<organism evidence="2 3">
    <name type="scientific">Bacillus benzoevorans</name>
    <dbReference type="NCBI Taxonomy" id="1456"/>
    <lineage>
        <taxon>Bacteria</taxon>
        <taxon>Bacillati</taxon>
        <taxon>Bacillota</taxon>
        <taxon>Bacilli</taxon>
        <taxon>Bacillales</taxon>
        <taxon>Bacillaceae</taxon>
        <taxon>Bacillus</taxon>
    </lineage>
</organism>
<keyword evidence="3" id="KW-1185">Reference proteome</keyword>
<comment type="caution">
    <text evidence="2">The sequence shown here is derived from an EMBL/GenBank/DDBJ whole genome shotgun (WGS) entry which is preliminary data.</text>
</comment>
<proteinExistence type="predicted"/>
<protein>
    <submittedName>
        <fullName evidence="2">Uncharacterized protein</fullName>
    </submittedName>
</protein>